<evidence type="ECO:0000259" key="8">
    <source>
        <dbReference type="Pfam" id="PF09335"/>
    </source>
</evidence>
<evidence type="ECO:0000256" key="1">
    <source>
        <dbReference type="ARBA" id="ARBA00004651"/>
    </source>
</evidence>
<feature type="transmembrane region" description="Helical" evidence="7">
    <location>
        <begin position="296"/>
        <end position="319"/>
    </location>
</feature>
<comment type="subcellular location">
    <subcellularLocation>
        <location evidence="1">Cell membrane</location>
        <topology evidence="1">Multi-pass membrane protein</topology>
    </subcellularLocation>
</comment>
<evidence type="ECO:0000256" key="5">
    <source>
        <dbReference type="ARBA" id="ARBA00022989"/>
    </source>
</evidence>
<name>A0A158JP74_CABCO</name>
<dbReference type="Proteomes" id="UP000054740">
    <property type="component" value="Unassembled WGS sequence"/>
</dbReference>
<dbReference type="PANTHER" id="PTHR30353">
    <property type="entry name" value="INNER MEMBRANE PROTEIN DEDA-RELATED"/>
    <property type="match status" value="1"/>
</dbReference>
<evidence type="ECO:0000313" key="11">
    <source>
        <dbReference type="Proteomes" id="UP000054740"/>
    </source>
</evidence>
<evidence type="ECO:0000256" key="4">
    <source>
        <dbReference type="ARBA" id="ARBA00022692"/>
    </source>
</evidence>
<dbReference type="SUPFAM" id="SSF48317">
    <property type="entry name" value="Acid phosphatase/Vanadium-dependent haloperoxidase"/>
    <property type="match status" value="1"/>
</dbReference>
<dbReference type="InterPro" id="IPR032818">
    <property type="entry name" value="DedA-like"/>
</dbReference>
<feature type="transmembrane region" description="Helical" evidence="7">
    <location>
        <begin position="175"/>
        <end position="197"/>
    </location>
</feature>
<comment type="similarity">
    <text evidence="2">Belongs to the DedA family.</text>
</comment>
<accession>A0A158JP74</accession>
<feature type="transmembrane region" description="Helical" evidence="7">
    <location>
        <begin position="389"/>
        <end position="413"/>
    </location>
</feature>
<gene>
    <name evidence="10" type="ORF">AWB70_07218</name>
</gene>
<keyword evidence="6 7" id="KW-0472">Membrane</keyword>
<dbReference type="RefSeq" id="WP_014250285.1">
    <property type="nucleotide sequence ID" value="NZ_FCNY02000035.1"/>
</dbReference>
<feature type="transmembrane region" description="Helical" evidence="7">
    <location>
        <begin position="20"/>
        <end position="39"/>
    </location>
</feature>
<feature type="transmembrane region" description="Helical" evidence="7">
    <location>
        <begin position="59"/>
        <end position="81"/>
    </location>
</feature>
<evidence type="ECO:0000256" key="2">
    <source>
        <dbReference type="ARBA" id="ARBA00010792"/>
    </source>
</evidence>
<keyword evidence="11" id="KW-1185">Reference proteome</keyword>
<keyword evidence="4 7" id="KW-0812">Transmembrane</keyword>
<evidence type="ECO:0000256" key="6">
    <source>
        <dbReference type="ARBA" id="ARBA00023136"/>
    </source>
</evidence>
<dbReference type="AlphaFoldDB" id="A0A158JP74"/>
<dbReference type="Gene3D" id="1.20.144.10">
    <property type="entry name" value="Phosphatidic acid phosphatase type 2/haloperoxidase"/>
    <property type="match status" value="1"/>
</dbReference>
<protein>
    <submittedName>
        <fullName evidence="10">DedA family protein</fullName>
    </submittedName>
</protein>
<proteinExistence type="inferred from homology"/>
<feature type="transmembrane region" description="Helical" evidence="7">
    <location>
        <begin position="144"/>
        <end position="169"/>
    </location>
</feature>
<keyword evidence="5 7" id="KW-1133">Transmembrane helix</keyword>
<dbReference type="PANTHER" id="PTHR30353:SF15">
    <property type="entry name" value="INNER MEMBRANE PROTEIN YABI"/>
    <property type="match status" value="1"/>
</dbReference>
<dbReference type="InterPro" id="IPR032816">
    <property type="entry name" value="VTT_dom"/>
</dbReference>
<dbReference type="Pfam" id="PF14067">
    <property type="entry name" value="LssY_C"/>
    <property type="match status" value="1"/>
</dbReference>
<dbReference type="InterPro" id="IPR036938">
    <property type="entry name" value="PAP2/HPO_sf"/>
</dbReference>
<sequence length="667" mass="72023">MEHIYYKLLHVLSGHPEWTLAVVLLASFLESLAFVGTFVPGSTAMFIAGALVGAGALNLGWVLVCAIVGAIAGDAVSFWFGQHYADRIAQMWPFRAHPGALVAGKKYFDKHGAKSVVLARFVGPMRAVVPVVAGVTGMAPARFLFVNILSALIWAPAHILPGVVFGASIELAGAVSIRLVVILILVTAIGWVVFNLARVIVSHAMRWTVASRETLLAWAQRGRGLPARLVSRALDPGNPATGLIVVISVLLLASAILFFSVLANVARGASIVQVDVSIYRLLQSFRSTWTDSILDAAATLGSTQTLLALGVMVIVWMSFERRWRTVAYWLAAIAFSQLLVLAIRFTAHKPLLVSFAPTEHEFPSSHVAATVVIYGFLAFILLRRVGMLTGVFVATATSAIVAAVGIAGLYFGRFTISDALGSAALAAVWVFLIALTAVWRNPVKPKPRPLMPIAVLAVIGASVALQLSDETEAHSAVPSTTVISPIQWTDSVWRTFSCYRASMEGDRREPITVQWAATPAQIRAQLSARGWTEVSRVSLKSVMSVVSPNAPAIELPALPRLNNGEPSTLVFARSVHGADERDVLRFWPTHYAVRERAGAPPAPIWLGSVVHERLRRPSWPFNVLRPDRRVDPMVIDRGERSPWRGIEIASSAGCGDVPVILVESRAE</sequence>
<dbReference type="InterPro" id="IPR025902">
    <property type="entry name" value="LssY-like-C_dom"/>
</dbReference>
<reference evidence="11" key="1">
    <citation type="submission" date="2016-01" db="EMBL/GenBank/DDBJ databases">
        <authorList>
            <person name="Peeters C."/>
        </authorList>
    </citation>
    <scope>NUCLEOTIDE SEQUENCE [LARGE SCALE GENOMIC DNA]</scope>
</reference>
<feature type="transmembrane region" description="Helical" evidence="7">
    <location>
        <begin position="326"/>
        <end position="345"/>
    </location>
</feature>
<dbReference type="GO" id="GO:0005886">
    <property type="term" value="C:plasma membrane"/>
    <property type="evidence" value="ECO:0007669"/>
    <property type="project" value="UniProtKB-SubCell"/>
</dbReference>
<feature type="domain" description="VTT" evidence="8">
    <location>
        <begin position="39"/>
        <end position="162"/>
    </location>
</feature>
<evidence type="ECO:0000313" key="10">
    <source>
        <dbReference type="EMBL" id="SAL70714.1"/>
    </source>
</evidence>
<dbReference type="CDD" id="cd03392">
    <property type="entry name" value="PAP2_like_2"/>
    <property type="match status" value="1"/>
</dbReference>
<feature type="transmembrane region" description="Helical" evidence="7">
    <location>
        <begin position="365"/>
        <end position="382"/>
    </location>
</feature>
<feature type="transmembrane region" description="Helical" evidence="7">
    <location>
        <begin position="242"/>
        <end position="263"/>
    </location>
</feature>
<dbReference type="EMBL" id="FCNY02000035">
    <property type="protein sequence ID" value="SAL70714.1"/>
    <property type="molecule type" value="Genomic_DNA"/>
</dbReference>
<feature type="transmembrane region" description="Helical" evidence="7">
    <location>
        <begin position="419"/>
        <end position="438"/>
    </location>
</feature>
<evidence type="ECO:0000256" key="7">
    <source>
        <dbReference type="SAM" id="Phobius"/>
    </source>
</evidence>
<evidence type="ECO:0000259" key="9">
    <source>
        <dbReference type="Pfam" id="PF14067"/>
    </source>
</evidence>
<organism evidence="10 11">
    <name type="scientific">Caballeronia cordobensis</name>
    <name type="common">Burkholderia cordobensis</name>
    <dbReference type="NCBI Taxonomy" id="1353886"/>
    <lineage>
        <taxon>Bacteria</taxon>
        <taxon>Pseudomonadati</taxon>
        <taxon>Pseudomonadota</taxon>
        <taxon>Betaproteobacteria</taxon>
        <taxon>Burkholderiales</taxon>
        <taxon>Burkholderiaceae</taxon>
        <taxon>Caballeronia</taxon>
    </lineage>
</organism>
<dbReference type="Pfam" id="PF09335">
    <property type="entry name" value="VTT_dom"/>
    <property type="match status" value="1"/>
</dbReference>
<feature type="domain" description="LssY-like C-terminal" evidence="9">
    <location>
        <begin position="495"/>
        <end position="613"/>
    </location>
</feature>
<keyword evidence="3" id="KW-1003">Cell membrane</keyword>
<evidence type="ECO:0000256" key="3">
    <source>
        <dbReference type="ARBA" id="ARBA00022475"/>
    </source>
</evidence>